<organism evidence="1 2">
    <name type="scientific">Reticulomyxa filosa</name>
    <dbReference type="NCBI Taxonomy" id="46433"/>
    <lineage>
        <taxon>Eukaryota</taxon>
        <taxon>Sar</taxon>
        <taxon>Rhizaria</taxon>
        <taxon>Retaria</taxon>
        <taxon>Foraminifera</taxon>
        <taxon>Monothalamids</taxon>
        <taxon>Reticulomyxidae</taxon>
        <taxon>Reticulomyxa</taxon>
    </lineage>
</organism>
<dbReference type="Proteomes" id="UP000023152">
    <property type="component" value="Unassembled WGS sequence"/>
</dbReference>
<name>X6NC14_RETFI</name>
<accession>X6NC14</accession>
<dbReference type="EMBL" id="ASPP01009853">
    <property type="protein sequence ID" value="ETO23561.1"/>
    <property type="molecule type" value="Genomic_DNA"/>
</dbReference>
<protein>
    <submittedName>
        <fullName evidence="1">Uncharacterized protein</fullName>
    </submittedName>
</protein>
<sequence>MLFFQLCKWGVRGTYFGASTPIFECLLHSCVYQFDFLKDARFQLGESIAARGIAGFLSGMVIFVALTSKYNVTWTHILKYSSCWSVAAMTATALSDNWYELASRNCVFLAMYFPKINEGYYRRIQAHTDFHSLYIAEQIQRQQQLLRTLARYPSHWDTLADEEKTLLKSDLFASVASPKDKHKLELYSLLSKDQRSIVAARKRAKSQNFNLDGFFGSLLGREPVWVKLPSHLFAPKTKTDYA</sequence>
<evidence type="ECO:0000313" key="1">
    <source>
        <dbReference type="EMBL" id="ETO23561.1"/>
    </source>
</evidence>
<evidence type="ECO:0000313" key="2">
    <source>
        <dbReference type="Proteomes" id="UP000023152"/>
    </source>
</evidence>
<proteinExistence type="predicted"/>
<keyword evidence="2" id="KW-1185">Reference proteome</keyword>
<dbReference type="AlphaFoldDB" id="X6NC14"/>
<reference evidence="1 2" key="1">
    <citation type="journal article" date="2013" name="Curr. Biol.">
        <title>The Genome of the Foraminiferan Reticulomyxa filosa.</title>
        <authorList>
            <person name="Glockner G."/>
            <person name="Hulsmann N."/>
            <person name="Schleicher M."/>
            <person name="Noegel A.A."/>
            <person name="Eichinger L."/>
            <person name="Gallinger C."/>
            <person name="Pawlowski J."/>
            <person name="Sierra R."/>
            <person name="Euteneuer U."/>
            <person name="Pillet L."/>
            <person name="Moustafa A."/>
            <person name="Platzer M."/>
            <person name="Groth M."/>
            <person name="Szafranski K."/>
            <person name="Schliwa M."/>
        </authorList>
    </citation>
    <scope>NUCLEOTIDE SEQUENCE [LARGE SCALE GENOMIC DNA]</scope>
</reference>
<comment type="caution">
    <text evidence="1">The sequence shown here is derived from an EMBL/GenBank/DDBJ whole genome shotgun (WGS) entry which is preliminary data.</text>
</comment>
<gene>
    <name evidence="1" type="ORF">RFI_13620</name>
</gene>